<accession>A0ABU8ZAD4</accession>
<evidence type="ECO:0000256" key="1">
    <source>
        <dbReference type="SAM" id="MobiDB-lite"/>
    </source>
</evidence>
<evidence type="ECO:0000313" key="2">
    <source>
        <dbReference type="EMBL" id="MEK0250414.1"/>
    </source>
</evidence>
<organism evidence="2 3">
    <name type="scientific">Raoultella scottii</name>
    <dbReference type="NCBI Taxonomy" id="3040937"/>
    <lineage>
        <taxon>Bacteria</taxon>
        <taxon>Pseudomonadati</taxon>
        <taxon>Pseudomonadota</taxon>
        <taxon>Gammaproteobacteria</taxon>
        <taxon>Enterobacterales</taxon>
        <taxon>Enterobacteriaceae</taxon>
        <taxon>Klebsiella/Raoultella group</taxon>
        <taxon>Raoultella</taxon>
    </lineage>
</organism>
<sequence>MVLSQPQAQQSVIVQSQTPPVVVHDHDSGFLSGMLMGHLMSGGGHNYHSHTTVVHHYSTPRYTGPKSYYGSRSRTVTHSRTTYRRYGRRR</sequence>
<feature type="compositionally biased region" description="Basic residues" evidence="1">
    <location>
        <begin position="75"/>
        <end position="90"/>
    </location>
</feature>
<evidence type="ECO:0000313" key="3">
    <source>
        <dbReference type="Proteomes" id="UP001334005"/>
    </source>
</evidence>
<name>A0ABU8ZAD4_9ENTR</name>
<feature type="region of interest" description="Disordered" evidence="1">
    <location>
        <begin position="63"/>
        <end position="90"/>
    </location>
</feature>
<keyword evidence="3" id="KW-1185">Reference proteome</keyword>
<dbReference type="EMBL" id="JARXNH020000057">
    <property type="protein sequence ID" value="MEK0250414.1"/>
    <property type="molecule type" value="Genomic_DNA"/>
</dbReference>
<protein>
    <submittedName>
        <fullName evidence="2">Uncharacterized protein</fullName>
    </submittedName>
</protein>
<reference evidence="2 3" key="1">
    <citation type="submission" date="2024-03" db="EMBL/GenBank/DDBJ databases">
        <title>Two novel Raoultella species associated with bleeding cankers of broadleaf hosts, Raoultella scottia sp. nov. and Raoultella lignicola sp. nov.</title>
        <authorList>
            <person name="Brady C.L."/>
        </authorList>
    </citation>
    <scope>NUCLEOTIDE SEQUENCE [LARGE SCALE GENOMIC DNA]</scope>
    <source>
        <strain evidence="2 3">BAC 10a-01-01</strain>
    </source>
</reference>
<dbReference type="RefSeq" id="WP_331835504.1">
    <property type="nucleotide sequence ID" value="NZ_JARXNH020000057.1"/>
</dbReference>
<gene>
    <name evidence="2" type="ORF">QFI66_020225</name>
</gene>
<comment type="caution">
    <text evidence="2">The sequence shown here is derived from an EMBL/GenBank/DDBJ whole genome shotgun (WGS) entry which is preliminary data.</text>
</comment>
<proteinExistence type="predicted"/>
<dbReference type="Proteomes" id="UP001334005">
    <property type="component" value="Unassembled WGS sequence"/>
</dbReference>